<reference evidence="7" key="1">
    <citation type="submission" date="2021-06" db="EMBL/GenBank/DDBJ databases">
        <authorList>
            <person name="Hodson N. C."/>
            <person name="Mongue J. A."/>
            <person name="Jaron S. K."/>
        </authorList>
    </citation>
    <scope>NUCLEOTIDE SEQUENCE</scope>
</reference>
<dbReference type="PANTHER" id="PTHR11654">
    <property type="entry name" value="OLIGOPEPTIDE TRANSPORTER-RELATED"/>
    <property type="match status" value="1"/>
</dbReference>
<evidence type="ECO:0000313" key="7">
    <source>
        <dbReference type="EMBL" id="CAG7825192.1"/>
    </source>
</evidence>
<protein>
    <submittedName>
        <fullName evidence="7">Uncharacterized protein</fullName>
    </submittedName>
</protein>
<proteinExistence type="predicted"/>
<evidence type="ECO:0000256" key="4">
    <source>
        <dbReference type="ARBA" id="ARBA00022989"/>
    </source>
</evidence>
<feature type="non-terminal residue" evidence="7">
    <location>
        <position position="118"/>
    </location>
</feature>
<dbReference type="OrthoDB" id="205993at2759"/>
<dbReference type="Proteomes" id="UP000708208">
    <property type="component" value="Unassembled WGS sequence"/>
</dbReference>
<organism evidence="7 8">
    <name type="scientific">Allacma fusca</name>
    <dbReference type="NCBI Taxonomy" id="39272"/>
    <lineage>
        <taxon>Eukaryota</taxon>
        <taxon>Metazoa</taxon>
        <taxon>Ecdysozoa</taxon>
        <taxon>Arthropoda</taxon>
        <taxon>Hexapoda</taxon>
        <taxon>Collembola</taxon>
        <taxon>Symphypleona</taxon>
        <taxon>Sminthuridae</taxon>
        <taxon>Allacma</taxon>
    </lineage>
</organism>
<keyword evidence="5 6" id="KW-0472">Membrane</keyword>
<accession>A0A8J2PDS9</accession>
<feature type="transmembrane region" description="Helical" evidence="6">
    <location>
        <begin position="48"/>
        <end position="68"/>
    </location>
</feature>
<dbReference type="GO" id="GO:0022857">
    <property type="term" value="F:transmembrane transporter activity"/>
    <property type="evidence" value="ECO:0007669"/>
    <property type="project" value="InterPro"/>
</dbReference>
<evidence type="ECO:0000256" key="2">
    <source>
        <dbReference type="ARBA" id="ARBA00022692"/>
    </source>
</evidence>
<feature type="non-terminal residue" evidence="7">
    <location>
        <position position="1"/>
    </location>
</feature>
<feature type="transmembrane region" description="Helical" evidence="6">
    <location>
        <begin position="12"/>
        <end position="36"/>
    </location>
</feature>
<gene>
    <name evidence="7" type="ORF">AFUS01_LOCUS35316</name>
</gene>
<dbReference type="GO" id="GO:0016020">
    <property type="term" value="C:membrane"/>
    <property type="evidence" value="ECO:0007669"/>
    <property type="project" value="UniProtKB-SubCell"/>
</dbReference>
<dbReference type="EMBL" id="CAJVCH010535375">
    <property type="protein sequence ID" value="CAG7825192.1"/>
    <property type="molecule type" value="Genomic_DNA"/>
</dbReference>
<keyword evidence="3" id="KW-0653">Protein transport</keyword>
<evidence type="ECO:0000256" key="1">
    <source>
        <dbReference type="ARBA" id="ARBA00004141"/>
    </source>
</evidence>
<evidence type="ECO:0000256" key="5">
    <source>
        <dbReference type="ARBA" id="ARBA00023136"/>
    </source>
</evidence>
<evidence type="ECO:0000256" key="3">
    <source>
        <dbReference type="ARBA" id="ARBA00022856"/>
    </source>
</evidence>
<dbReference type="InterPro" id="IPR000109">
    <property type="entry name" value="POT_fam"/>
</dbReference>
<dbReference type="AlphaFoldDB" id="A0A8J2PDS9"/>
<keyword evidence="8" id="KW-1185">Reference proteome</keyword>
<sequence>FILPQQERQLSSFFSIFYFSINAGSTISTFLTPILRRDVKCFDDDTCYPLAFLVPAVLMITSLIIFLFGKSMYIMRQPTGNVVISLIKAVKHALSRKRKSSEKKEHWMDYADDKYTKR</sequence>
<keyword evidence="2 6" id="KW-0812">Transmembrane</keyword>
<dbReference type="Pfam" id="PF00854">
    <property type="entry name" value="PTR2"/>
    <property type="match status" value="1"/>
</dbReference>
<keyword evidence="4 6" id="KW-1133">Transmembrane helix</keyword>
<evidence type="ECO:0000313" key="8">
    <source>
        <dbReference type="Proteomes" id="UP000708208"/>
    </source>
</evidence>
<evidence type="ECO:0000256" key="6">
    <source>
        <dbReference type="SAM" id="Phobius"/>
    </source>
</evidence>
<keyword evidence="3" id="KW-0813">Transport</keyword>
<name>A0A8J2PDS9_9HEXA</name>
<comment type="subcellular location">
    <subcellularLocation>
        <location evidence="1">Membrane</location>
        <topology evidence="1">Multi-pass membrane protein</topology>
    </subcellularLocation>
</comment>
<comment type="caution">
    <text evidence="7">The sequence shown here is derived from an EMBL/GenBank/DDBJ whole genome shotgun (WGS) entry which is preliminary data.</text>
</comment>
<dbReference type="GO" id="GO:0015833">
    <property type="term" value="P:peptide transport"/>
    <property type="evidence" value="ECO:0007669"/>
    <property type="project" value="UniProtKB-KW"/>
</dbReference>
<keyword evidence="3" id="KW-0571">Peptide transport</keyword>